<evidence type="ECO:0000313" key="3">
    <source>
        <dbReference type="Proteomes" id="UP000657385"/>
    </source>
</evidence>
<dbReference type="Pfam" id="PF10823">
    <property type="entry name" value="DUF2568"/>
    <property type="match status" value="1"/>
</dbReference>
<dbReference type="Proteomes" id="UP000657385">
    <property type="component" value="Unassembled WGS sequence"/>
</dbReference>
<keyword evidence="1" id="KW-1133">Transmembrane helix</keyword>
<accession>A0A931B352</accession>
<evidence type="ECO:0000313" key="2">
    <source>
        <dbReference type="EMBL" id="MBF9068422.1"/>
    </source>
</evidence>
<organism evidence="2 3">
    <name type="scientific">Streptacidiphilus fuscans</name>
    <dbReference type="NCBI Taxonomy" id="2789292"/>
    <lineage>
        <taxon>Bacteria</taxon>
        <taxon>Bacillati</taxon>
        <taxon>Actinomycetota</taxon>
        <taxon>Actinomycetes</taxon>
        <taxon>Kitasatosporales</taxon>
        <taxon>Streptomycetaceae</taxon>
        <taxon>Streptacidiphilus</taxon>
    </lineage>
</organism>
<comment type="caution">
    <text evidence="2">The sequence shown here is derived from an EMBL/GenBank/DDBJ whole genome shotgun (WGS) entry which is preliminary data.</text>
</comment>
<evidence type="ECO:0000256" key="1">
    <source>
        <dbReference type="SAM" id="Phobius"/>
    </source>
</evidence>
<keyword evidence="3" id="KW-1185">Reference proteome</keyword>
<gene>
    <name evidence="2" type="ORF">I2501_10295</name>
</gene>
<reference evidence="2" key="1">
    <citation type="submission" date="2020-11" db="EMBL/GenBank/DDBJ databases">
        <title>Isolation and identification of active actinomycetes.</title>
        <authorList>
            <person name="Yu B."/>
        </authorList>
    </citation>
    <scope>NUCLEOTIDE SEQUENCE</scope>
    <source>
        <strain evidence="2">NEAU-YB345</strain>
    </source>
</reference>
<dbReference type="RefSeq" id="WP_196193555.1">
    <property type="nucleotide sequence ID" value="NZ_JADPRT010000003.1"/>
</dbReference>
<dbReference type="EMBL" id="JADPRT010000003">
    <property type="protein sequence ID" value="MBF9068422.1"/>
    <property type="molecule type" value="Genomic_DNA"/>
</dbReference>
<keyword evidence="1" id="KW-0472">Membrane</keyword>
<feature type="transmembrane region" description="Helical" evidence="1">
    <location>
        <begin position="12"/>
        <end position="29"/>
    </location>
</feature>
<name>A0A931B352_9ACTN</name>
<dbReference type="AlphaFoldDB" id="A0A931B352"/>
<sequence length="116" mass="12361">MLDLAKNANAGLAFLLELVVYVSVCGWGFTASPKLLLRLLFGLGGPILMIVLWALFGAPNGAPYPLHGVPRIGFEIVWYGLGTAALAAWWKAAPAAVFAFLVVLSGVLARVWGQEH</sequence>
<protein>
    <submittedName>
        <fullName evidence="2">YrdB family protein</fullName>
    </submittedName>
</protein>
<keyword evidence="1" id="KW-0812">Transmembrane</keyword>
<feature type="transmembrane region" description="Helical" evidence="1">
    <location>
        <begin position="35"/>
        <end position="56"/>
    </location>
</feature>
<proteinExistence type="predicted"/>
<feature type="transmembrane region" description="Helical" evidence="1">
    <location>
        <begin position="95"/>
        <end position="113"/>
    </location>
</feature>
<dbReference type="InterPro" id="IPR021214">
    <property type="entry name" value="DUF2568"/>
</dbReference>